<sequence length="249" mass="26981">MRRLLLSGLTAVFLAATPVLASAQTIERTGPADDEVMLRLEVEDWVETKTAKLTVAIDMALQGGEVGDARDQVNGALTGLVDGVEWRTTRFNRQLDPAGLERWQVMAEARVPEAKLGGVHDKAKQASKPGLSIRVAGIDFTPTLAETKAVESTLRAEIYEQAKAELDRLNKSFPERGYRLRMIDFQTGNQPMPRPQMMMKSEMASAAAPAMDAGGGEGFSVSRRMVVTATVVLGAVAPQDVSKNEKTKP</sequence>
<accession>A0A154W475</accession>
<feature type="signal peptide" evidence="1">
    <location>
        <begin position="1"/>
        <end position="21"/>
    </location>
</feature>
<keyword evidence="1" id="KW-0732">Signal</keyword>
<protein>
    <recommendedName>
        <fullName evidence="4">SIMPL domain-containing protein</fullName>
    </recommendedName>
</protein>
<comment type="caution">
    <text evidence="2">The sequence shown here is derived from an EMBL/GenBank/DDBJ whole genome shotgun (WGS) entry which is preliminary data.</text>
</comment>
<dbReference type="InterPro" id="IPR007497">
    <property type="entry name" value="SIMPL/DUF541"/>
</dbReference>
<dbReference type="Proteomes" id="UP000076400">
    <property type="component" value="Unassembled WGS sequence"/>
</dbReference>
<organism evidence="2 3">
    <name type="scientific">Oceanibaculum pacificum</name>
    <dbReference type="NCBI Taxonomy" id="580166"/>
    <lineage>
        <taxon>Bacteria</taxon>
        <taxon>Pseudomonadati</taxon>
        <taxon>Pseudomonadota</taxon>
        <taxon>Alphaproteobacteria</taxon>
        <taxon>Rhodospirillales</taxon>
        <taxon>Oceanibaculaceae</taxon>
        <taxon>Oceanibaculum</taxon>
    </lineage>
</organism>
<dbReference type="EMBL" id="LPXN01000106">
    <property type="protein sequence ID" value="KZD08279.1"/>
    <property type="molecule type" value="Genomic_DNA"/>
</dbReference>
<proteinExistence type="predicted"/>
<evidence type="ECO:0000256" key="1">
    <source>
        <dbReference type="SAM" id="SignalP"/>
    </source>
</evidence>
<evidence type="ECO:0000313" key="2">
    <source>
        <dbReference type="EMBL" id="KZD08279.1"/>
    </source>
</evidence>
<dbReference type="AlphaFoldDB" id="A0A154W475"/>
<keyword evidence="3" id="KW-1185">Reference proteome</keyword>
<gene>
    <name evidence="2" type="ORF">AUP43_08685</name>
</gene>
<dbReference type="Pfam" id="PF04402">
    <property type="entry name" value="SIMPL"/>
    <property type="match status" value="1"/>
</dbReference>
<dbReference type="STRING" id="580166.AUP43_08685"/>
<evidence type="ECO:0000313" key="3">
    <source>
        <dbReference type="Proteomes" id="UP000076400"/>
    </source>
</evidence>
<name>A0A154W475_9PROT</name>
<dbReference type="RefSeq" id="WP_067555964.1">
    <property type="nucleotide sequence ID" value="NZ_LPXN01000106.1"/>
</dbReference>
<evidence type="ECO:0008006" key="4">
    <source>
        <dbReference type="Google" id="ProtNLM"/>
    </source>
</evidence>
<reference evidence="2 3" key="1">
    <citation type="submission" date="2015-12" db="EMBL/GenBank/DDBJ databases">
        <title>Genome sequence of Oceanibaculum pacificum MCCC 1A02656.</title>
        <authorList>
            <person name="Lu L."/>
            <person name="Lai Q."/>
            <person name="Shao Z."/>
            <person name="Qian P."/>
        </authorList>
    </citation>
    <scope>NUCLEOTIDE SEQUENCE [LARGE SCALE GENOMIC DNA]</scope>
    <source>
        <strain evidence="2 3">MCCC 1A02656</strain>
    </source>
</reference>
<feature type="chain" id="PRO_5007602205" description="SIMPL domain-containing protein" evidence="1">
    <location>
        <begin position="22"/>
        <end position="249"/>
    </location>
</feature>
<dbReference type="OrthoDB" id="7355920at2"/>